<organism evidence="7 8">
    <name type="scientific">Melanomma pulvis-pyrius CBS 109.77</name>
    <dbReference type="NCBI Taxonomy" id="1314802"/>
    <lineage>
        <taxon>Eukaryota</taxon>
        <taxon>Fungi</taxon>
        <taxon>Dikarya</taxon>
        <taxon>Ascomycota</taxon>
        <taxon>Pezizomycotina</taxon>
        <taxon>Dothideomycetes</taxon>
        <taxon>Pleosporomycetidae</taxon>
        <taxon>Pleosporales</taxon>
        <taxon>Melanommataceae</taxon>
        <taxon>Melanomma</taxon>
    </lineage>
</organism>
<keyword evidence="2" id="KW-0805">Transcription regulation</keyword>
<evidence type="ECO:0000313" key="7">
    <source>
        <dbReference type="EMBL" id="KAF2795193.1"/>
    </source>
</evidence>
<gene>
    <name evidence="7" type="ORF">K505DRAFT_302533</name>
</gene>
<dbReference type="CDD" id="cd00067">
    <property type="entry name" value="GAL4"/>
    <property type="match status" value="1"/>
</dbReference>
<keyword evidence="5" id="KW-0539">Nucleus</keyword>
<dbReference type="AlphaFoldDB" id="A0A6A6XGM2"/>
<evidence type="ECO:0000256" key="2">
    <source>
        <dbReference type="ARBA" id="ARBA00023015"/>
    </source>
</evidence>
<proteinExistence type="predicted"/>
<dbReference type="InterPro" id="IPR036864">
    <property type="entry name" value="Zn2-C6_fun-type_DNA-bd_sf"/>
</dbReference>
<dbReference type="GO" id="GO:0008270">
    <property type="term" value="F:zinc ion binding"/>
    <property type="evidence" value="ECO:0007669"/>
    <property type="project" value="InterPro"/>
</dbReference>
<dbReference type="GO" id="GO:0000976">
    <property type="term" value="F:transcription cis-regulatory region binding"/>
    <property type="evidence" value="ECO:0007669"/>
    <property type="project" value="TreeGrafter"/>
</dbReference>
<keyword evidence="8" id="KW-1185">Reference proteome</keyword>
<accession>A0A6A6XGM2</accession>
<feature type="domain" description="Zn(2)-C6 fungal-type" evidence="6">
    <location>
        <begin position="18"/>
        <end position="47"/>
    </location>
</feature>
<dbReference type="InterPro" id="IPR001138">
    <property type="entry name" value="Zn2Cys6_DnaBD"/>
</dbReference>
<dbReference type="PROSITE" id="PS00463">
    <property type="entry name" value="ZN2_CY6_FUNGAL_1"/>
    <property type="match status" value="1"/>
</dbReference>
<keyword evidence="4" id="KW-0804">Transcription</keyword>
<dbReference type="PANTHER" id="PTHR31845:SF32">
    <property type="entry name" value="MISCELLANEOUS ZN(II)2CYS6 TRANSCRIPTION FACTOR (EUROFUNG)-RELATED"/>
    <property type="match status" value="1"/>
</dbReference>
<evidence type="ECO:0000256" key="3">
    <source>
        <dbReference type="ARBA" id="ARBA00023125"/>
    </source>
</evidence>
<keyword evidence="3" id="KW-0238">DNA-binding</keyword>
<evidence type="ECO:0000259" key="6">
    <source>
        <dbReference type="PROSITE" id="PS00463"/>
    </source>
</evidence>
<protein>
    <recommendedName>
        <fullName evidence="6">Zn(2)-C6 fungal-type domain-containing protein</fullName>
    </recommendedName>
</protein>
<comment type="subcellular location">
    <subcellularLocation>
        <location evidence="1">Nucleus</location>
    </subcellularLocation>
</comment>
<name>A0A6A6XGM2_9PLEO</name>
<dbReference type="GO" id="GO:0005634">
    <property type="term" value="C:nucleus"/>
    <property type="evidence" value="ECO:0007669"/>
    <property type="project" value="UniProtKB-SubCell"/>
</dbReference>
<dbReference type="InterPro" id="IPR051089">
    <property type="entry name" value="prtT"/>
</dbReference>
<evidence type="ECO:0000256" key="4">
    <source>
        <dbReference type="ARBA" id="ARBA00023163"/>
    </source>
</evidence>
<evidence type="ECO:0000256" key="1">
    <source>
        <dbReference type="ARBA" id="ARBA00004123"/>
    </source>
</evidence>
<dbReference type="GO" id="GO:0000981">
    <property type="term" value="F:DNA-binding transcription factor activity, RNA polymerase II-specific"/>
    <property type="evidence" value="ECO:0007669"/>
    <property type="project" value="InterPro"/>
</dbReference>
<evidence type="ECO:0000313" key="8">
    <source>
        <dbReference type="Proteomes" id="UP000799757"/>
    </source>
</evidence>
<dbReference type="Proteomes" id="UP000799757">
    <property type="component" value="Unassembled WGS sequence"/>
</dbReference>
<evidence type="ECO:0000256" key="5">
    <source>
        <dbReference type="ARBA" id="ARBA00023242"/>
    </source>
</evidence>
<dbReference type="Gene3D" id="4.10.240.10">
    <property type="entry name" value="Zn(2)-C6 fungal-type DNA-binding domain"/>
    <property type="match status" value="1"/>
</dbReference>
<dbReference type="PANTHER" id="PTHR31845">
    <property type="entry name" value="FINGER DOMAIN PROTEIN, PUTATIVE-RELATED"/>
    <property type="match status" value="1"/>
</dbReference>
<sequence length="609" mass="67927">MFSSSPTTTGVSAPYGHACAGCSRAKCKCVTRNGSSCERCHRLGKECAPAALVRKRRPRKPTPAARRSQLEDKLSDLVSLLQAQHSQPTVNDLGNVLSVPQSVSPHPTNAPSMAEASLSNCRNALYQSLTPITMASKSTAHVSPASNNAGICANSVSQMKDEQDLHTFRTLHLKCFPLLYLSDETTVEELRRERPFLWLNIQAICTRLPSQQHDLGMQIRKILATRILVEEERSIDMLLGLLVFLSWSFYFARGKPLLGMSSSIAKSLVINLRLDRPAGTRPPADGPVATFYCHKPWTFLEPAAGNEFRSNEERRALLACFVLTGTLSLITAHDPMRWGPQMDEAILKLSEEHQCPEDELLVALARISKVSEDAAALIRYGFEDTESVGPALIHVKSLRNSLDQVRNLLSADLLCNKTVLSYLYSAEVMIHEIALFQLPSASFYRTFDFRRFEYLHNCVPAIKSGLDNFLSLDSDEFRGSNFSIMLQFSHSIQVLHRLSCLQNPGWDRDLIRSTANVLSYLEQVAARMDQAHEDWKLETNSEEITVYTRGAQLLRLAAPMWAASMEKADADAVPGDEMGSEPMRSAIDDTLMEFSDESWFTDVFGSLNY</sequence>
<dbReference type="OrthoDB" id="1600564at2759"/>
<dbReference type="EMBL" id="MU001866">
    <property type="protein sequence ID" value="KAF2795193.1"/>
    <property type="molecule type" value="Genomic_DNA"/>
</dbReference>
<reference evidence="7" key="1">
    <citation type="journal article" date="2020" name="Stud. Mycol.">
        <title>101 Dothideomycetes genomes: a test case for predicting lifestyles and emergence of pathogens.</title>
        <authorList>
            <person name="Haridas S."/>
            <person name="Albert R."/>
            <person name="Binder M."/>
            <person name="Bloem J."/>
            <person name="Labutti K."/>
            <person name="Salamov A."/>
            <person name="Andreopoulos B."/>
            <person name="Baker S."/>
            <person name="Barry K."/>
            <person name="Bills G."/>
            <person name="Bluhm B."/>
            <person name="Cannon C."/>
            <person name="Castanera R."/>
            <person name="Culley D."/>
            <person name="Daum C."/>
            <person name="Ezra D."/>
            <person name="Gonzalez J."/>
            <person name="Henrissat B."/>
            <person name="Kuo A."/>
            <person name="Liang C."/>
            <person name="Lipzen A."/>
            <person name="Lutzoni F."/>
            <person name="Magnuson J."/>
            <person name="Mondo S."/>
            <person name="Nolan M."/>
            <person name="Ohm R."/>
            <person name="Pangilinan J."/>
            <person name="Park H.-J."/>
            <person name="Ramirez L."/>
            <person name="Alfaro M."/>
            <person name="Sun H."/>
            <person name="Tritt A."/>
            <person name="Yoshinaga Y."/>
            <person name="Zwiers L.-H."/>
            <person name="Turgeon B."/>
            <person name="Goodwin S."/>
            <person name="Spatafora J."/>
            <person name="Crous P."/>
            <person name="Grigoriev I."/>
        </authorList>
    </citation>
    <scope>NUCLEOTIDE SEQUENCE</scope>
    <source>
        <strain evidence="7">CBS 109.77</strain>
    </source>
</reference>